<sequence>MKIVCQKVIQNNVEFFIGKLCFEKLAKVAGINHRIISTFDDDGLPVYNDSFQRKVSTQRANDIKNYILSDQEATFPNSIILSLPSALMLEEIEDEGPPIIYINEEKINLDDKENPVYIQIIDGQHRFAGMKAAVEELSKLGVTDLLNKLLKFEFVVSIFIDAELDFQAMLFSTINRTPVKVPYDIVYDLFGLVEKDSPQKTALAICLELNSIKKDNNGKLSPFAGRIKLLGKKDKGASSYISQQIFIKTIITLICPSIRASEIERFKKRTDFVVGGTFKTIFRQFYAENRDNHIYKTLENFFVAVEETFVDQQGNSFWRIGETPDNPLQRTIGFLALIDVLIELFHIGVSEKKLSVDFFKSKLSKAQKISLLNENNETVYPYSSKGKSLLAEDLLSLILEDSPH</sequence>
<evidence type="ECO:0000313" key="2">
    <source>
        <dbReference type="Proteomes" id="UP000190541"/>
    </source>
</evidence>
<dbReference type="NCBIfam" id="TIGR03187">
    <property type="entry name" value="DGQHR"/>
    <property type="match status" value="1"/>
</dbReference>
<dbReference type="Proteomes" id="UP000190541">
    <property type="component" value="Unassembled WGS sequence"/>
</dbReference>
<dbReference type="AlphaFoldDB" id="A0A1T5CTL7"/>
<dbReference type="CDD" id="cd16413">
    <property type="entry name" value="DGQHR_domain"/>
    <property type="match status" value="1"/>
</dbReference>
<dbReference type="Pfam" id="PF14072">
    <property type="entry name" value="DndB"/>
    <property type="match status" value="1"/>
</dbReference>
<proteinExistence type="predicted"/>
<reference evidence="1 2" key="1">
    <citation type="submission" date="2017-02" db="EMBL/GenBank/DDBJ databases">
        <authorList>
            <person name="Peterson S.W."/>
        </authorList>
    </citation>
    <scope>NUCLEOTIDE SEQUENCE [LARGE SCALE GENOMIC DNA]</scope>
    <source>
        <strain evidence="1 2">DSM 22899</strain>
    </source>
</reference>
<keyword evidence="2" id="KW-1185">Reference proteome</keyword>
<dbReference type="STRING" id="623280.SAMN05660226_02324"/>
<dbReference type="EMBL" id="FUYS01000005">
    <property type="protein sequence ID" value="SKB62661.1"/>
    <property type="molecule type" value="Genomic_DNA"/>
</dbReference>
<evidence type="ECO:0000313" key="1">
    <source>
        <dbReference type="EMBL" id="SKB62661.1"/>
    </source>
</evidence>
<protein>
    <submittedName>
        <fullName evidence="1">DGQHR domain-containing protein</fullName>
    </submittedName>
</protein>
<dbReference type="RefSeq" id="WP_079717019.1">
    <property type="nucleotide sequence ID" value="NZ_FUYS01000005.1"/>
</dbReference>
<dbReference type="InterPro" id="IPR017642">
    <property type="entry name" value="DNA_S_mod_DndB"/>
</dbReference>
<gene>
    <name evidence="1" type="ORF">SAMN05660226_02324</name>
</gene>
<name>A0A1T5CTL7_9SPHI</name>
<accession>A0A1T5CTL7</accession>
<dbReference type="OrthoDB" id="9789139at2"/>
<dbReference type="InterPro" id="IPR017601">
    <property type="entry name" value="DGQHR-contain_dom"/>
</dbReference>
<organism evidence="1 2">
    <name type="scientific">Parapedobacter luteus</name>
    <dbReference type="NCBI Taxonomy" id="623280"/>
    <lineage>
        <taxon>Bacteria</taxon>
        <taxon>Pseudomonadati</taxon>
        <taxon>Bacteroidota</taxon>
        <taxon>Sphingobacteriia</taxon>
        <taxon>Sphingobacteriales</taxon>
        <taxon>Sphingobacteriaceae</taxon>
        <taxon>Parapedobacter</taxon>
    </lineage>
</organism>